<dbReference type="CDD" id="cd02199">
    <property type="entry name" value="YjgF_YER057c_UK114_like_1"/>
    <property type="match status" value="1"/>
</dbReference>
<dbReference type="Gene3D" id="3.30.1330.40">
    <property type="entry name" value="RutC-like"/>
    <property type="match status" value="1"/>
</dbReference>
<dbReference type="InterPro" id="IPR035959">
    <property type="entry name" value="RutC-like_sf"/>
</dbReference>
<dbReference type="Pfam" id="PF14588">
    <property type="entry name" value="YjgF_endoribonc"/>
    <property type="match status" value="1"/>
</dbReference>
<dbReference type="EMBL" id="JAMLDY010000004">
    <property type="protein sequence ID" value="MCP3734017.1"/>
    <property type="molecule type" value="Genomic_DNA"/>
</dbReference>
<dbReference type="AlphaFoldDB" id="A0A9X2HQL0"/>
<organism evidence="2 3">
    <name type="scientific">Sphingomonas liriopis</name>
    <dbReference type="NCBI Taxonomy" id="2949094"/>
    <lineage>
        <taxon>Bacteria</taxon>
        <taxon>Pseudomonadati</taxon>
        <taxon>Pseudomonadota</taxon>
        <taxon>Alphaproteobacteria</taxon>
        <taxon>Sphingomonadales</taxon>
        <taxon>Sphingomonadaceae</taxon>
        <taxon>Sphingomonas</taxon>
    </lineage>
</organism>
<feature type="domain" description="Endoribonuclease L-PSP/chorismate mutase-like" evidence="1">
    <location>
        <begin position="11"/>
        <end position="137"/>
    </location>
</feature>
<dbReference type="RefSeq" id="WP_254288026.1">
    <property type="nucleotide sequence ID" value="NZ_JAMLDY010000004.1"/>
</dbReference>
<name>A0A9X2HQL0_9SPHN</name>
<reference evidence="2" key="1">
    <citation type="submission" date="2022-05" db="EMBL/GenBank/DDBJ databases">
        <title>Sphingomonas sp. strain RP10 Genome sequencing and assembly.</title>
        <authorList>
            <person name="Kim I."/>
        </authorList>
    </citation>
    <scope>NUCLEOTIDE SEQUENCE</scope>
    <source>
        <strain evidence="2">RP10</strain>
    </source>
</reference>
<gene>
    <name evidence="2" type="ORF">M9979_03890</name>
</gene>
<dbReference type="InterPro" id="IPR013813">
    <property type="entry name" value="Endoribo_LPSP/chorism_mut-like"/>
</dbReference>
<sequence length="157" mass="16555">MSPFDDAAIAARLAELGLQMPPPPPPSANYVGAVQEGKLLFVSGQGPVFPGGYHHGKVGAEVSIEQAYEHARVTTLNLLSVMRQELGSLSRVRRIVKILGMVNAAPDFVAHPLVINGCSDLLVSLFGEHGRHARSAVGMGSLPGQITVEIELIAAID</sequence>
<evidence type="ECO:0000313" key="2">
    <source>
        <dbReference type="EMBL" id="MCP3734017.1"/>
    </source>
</evidence>
<evidence type="ECO:0000313" key="3">
    <source>
        <dbReference type="Proteomes" id="UP001139486"/>
    </source>
</evidence>
<keyword evidence="3" id="KW-1185">Reference proteome</keyword>
<dbReference type="PANTHER" id="PTHR43760">
    <property type="entry name" value="ENDORIBONUCLEASE-RELATED"/>
    <property type="match status" value="1"/>
</dbReference>
<dbReference type="PANTHER" id="PTHR43760:SF1">
    <property type="entry name" value="ENDORIBONUCLEASE L-PSP_CHORISMATE MUTASE-LIKE DOMAIN-CONTAINING PROTEIN"/>
    <property type="match status" value="1"/>
</dbReference>
<protein>
    <submittedName>
        <fullName evidence="2">RidA family protein</fullName>
    </submittedName>
</protein>
<dbReference type="SUPFAM" id="SSF55298">
    <property type="entry name" value="YjgF-like"/>
    <property type="match status" value="1"/>
</dbReference>
<accession>A0A9X2HQL0</accession>
<evidence type="ECO:0000259" key="1">
    <source>
        <dbReference type="Pfam" id="PF14588"/>
    </source>
</evidence>
<dbReference type="Proteomes" id="UP001139486">
    <property type="component" value="Unassembled WGS sequence"/>
</dbReference>
<proteinExistence type="predicted"/>
<comment type="caution">
    <text evidence="2">The sequence shown here is derived from an EMBL/GenBank/DDBJ whole genome shotgun (WGS) entry which is preliminary data.</text>
</comment>